<dbReference type="HOGENOM" id="CLU_172741_0_0_1"/>
<evidence type="ECO:0000313" key="1">
    <source>
        <dbReference type="EMBL" id="KHN69263.1"/>
    </source>
</evidence>
<dbReference type="VEuPathDB" id="MicrosporidiaDB:M896_091930"/>
<comment type="caution">
    <text evidence="1">The sequence shown here is derived from an EMBL/GenBank/DDBJ whole genome shotgun (WGS) entry which is preliminary data.</text>
</comment>
<dbReference type="InParanoid" id="A0A0B2UIX8"/>
<dbReference type="AlphaFoldDB" id="A0A0B2UIX8"/>
<gene>
    <name evidence="1" type="ORF">M896_091930</name>
</gene>
<dbReference type="RefSeq" id="XP_014563305.1">
    <property type="nucleotide sequence ID" value="XM_014707819.1"/>
</dbReference>
<proteinExistence type="predicted"/>
<organism evidence="1 2">
    <name type="scientific">Ordospora colligata OC4</name>
    <dbReference type="NCBI Taxonomy" id="1354746"/>
    <lineage>
        <taxon>Eukaryota</taxon>
        <taxon>Fungi</taxon>
        <taxon>Fungi incertae sedis</taxon>
        <taxon>Microsporidia</taxon>
        <taxon>Ordosporidae</taxon>
        <taxon>Ordospora</taxon>
    </lineage>
</organism>
<protein>
    <submittedName>
        <fullName evidence="1">Uncharacterized protein</fullName>
    </submittedName>
</protein>
<dbReference type="EMBL" id="JOKQ01000009">
    <property type="protein sequence ID" value="KHN69263.1"/>
    <property type="molecule type" value="Genomic_DNA"/>
</dbReference>
<dbReference type="Proteomes" id="UP000031056">
    <property type="component" value="Unassembled WGS sequence"/>
</dbReference>
<dbReference type="GeneID" id="26262406"/>
<keyword evidence="2" id="KW-1185">Reference proteome</keyword>
<reference evidence="1 2" key="1">
    <citation type="journal article" date="2014" name="MBio">
        <title>The Ordospora colligata genome; evolution of extreme reduction in microsporidia and host-to-parasite horizontal gene transfer.</title>
        <authorList>
            <person name="Pombert J.-F."/>
            <person name="Haag K.L."/>
            <person name="Beidas S."/>
            <person name="Ebert D."/>
            <person name="Keeling P.J."/>
        </authorList>
    </citation>
    <scope>NUCLEOTIDE SEQUENCE [LARGE SCALE GENOMIC DNA]</scope>
    <source>
        <strain evidence="1 2">OC4</strain>
    </source>
</reference>
<accession>A0A0B2UIX8</accession>
<name>A0A0B2UIX8_9MICR</name>
<evidence type="ECO:0000313" key="2">
    <source>
        <dbReference type="Proteomes" id="UP000031056"/>
    </source>
</evidence>
<sequence length="102" mass="11884">MQNNEIRFSNEDINLENYAALHPGYTKIYMNASKNGTHTEISLSKQNGEFLYIVSNYDAKYCEYFKQAWIPNAVTCVDDLNEIKPSNPKKMKQSTLFDFMKK</sequence>
<dbReference type="OrthoDB" id="2193106at2759"/>